<dbReference type="Proteomes" id="UP001254165">
    <property type="component" value="Unassembled WGS sequence"/>
</dbReference>
<dbReference type="InterPro" id="IPR046858">
    <property type="entry name" value="ChrB_N"/>
</dbReference>
<keyword evidence="3" id="KW-1185">Reference proteome</keyword>
<dbReference type="EMBL" id="JAUHMF010000002">
    <property type="protein sequence ID" value="MDT8898580.1"/>
    <property type="molecule type" value="Genomic_DNA"/>
</dbReference>
<gene>
    <name evidence="2" type="ORF">QYE77_09890</name>
</gene>
<protein>
    <recommendedName>
        <fullName evidence="1">ChrB N-terminal domain-containing protein</fullName>
    </recommendedName>
</protein>
<dbReference type="RefSeq" id="WP_315625243.1">
    <property type="nucleotide sequence ID" value="NZ_JAUHMF010000002.1"/>
</dbReference>
<dbReference type="Pfam" id="PF20229">
    <property type="entry name" value="ChrB_N"/>
    <property type="match status" value="1"/>
</dbReference>
<proteinExistence type="predicted"/>
<organism evidence="2 3">
    <name type="scientific">Thermanaerothrix solaris</name>
    <dbReference type="NCBI Taxonomy" id="3058434"/>
    <lineage>
        <taxon>Bacteria</taxon>
        <taxon>Bacillati</taxon>
        <taxon>Chloroflexota</taxon>
        <taxon>Anaerolineae</taxon>
        <taxon>Anaerolineales</taxon>
        <taxon>Anaerolineaceae</taxon>
        <taxon>Thermanaerothrix</taxon>
    </lineage>
</organism>
<reference evidence="2 3" key="1">
    <citation type="submission" date="2023-07" db="EMBL/GenBank/DDBJ databases">
        <title>Novel species of Thermanaerothrix with wide hydrolytic capabilities.</title>
        <authorList>
            <person name="Zayulina K.S."/>
            <person name="Podosokorskaya O.A."/>
            <person name="Elcheninov A.G."/>
        </authorList>
    </citation>
    <scope>NUCLEOTIDE SEQUENCE [LARGE SCALE GENOMIC DNA]</scope>
    <source>
        <strain evidence="2 3">4228-RoL</strain>
    </source>
</reference>
<feature type="domain" description="ChrB N-terminal" evidence="1">
    <location>
        <begin position="18"/>
        <end position="173"/>
    </location>
</feature>
<accession>A0ABU3NP15</accession>
<name>A0ABU3NP15_9CHLR</name>
<evidence type="ECO:0000313" key="3">
    <source>
        <dbReference type="Proteomes" id="UP001254165"/>
    </source>
</evidence>
<sequence length="193" mass="22150">MDWLLFLPQLPTTPSSLRVTVWRRMRQIGALGLQNGVWVLPQRADLERWLQDLRAQVRQQGGEAWLFRAQTPDAEAEGLIRARFCTERDEEYREFLERCQDFLAEIAKESQQGKYTYAEMEEIEEDLEKLEHWLGKIRGRDFFGAALSVEATTALKTCHEAFAVFVSHVYAREGLNAAADSESQTLNDGDAIP</sequence>
<comment type="caution">
    <text evidence="2">The sequence shown here is derived from an EMBL/GenBank/DDBJ whole genome shotgun (WGS) entry which is preliminary data.</text>
</comment>
<evidence type="ECO:0000313" key="2">
    <source>
        <dbReference type="EMBL" id="MDT8898580.1"/>
    </source>
</evidence>
<evidence type="ECO:0000259" key="1">
    <source>
        <dbReference type="Pfam" id="PF20229"/>
    </source>
</evidence>